<reference evidence="1" key="2">
    <citation type="journal article" date="2021" name="PeerJ">
        <title>Extensive microbial diversity within the chicken gut microbiome revealed by metagenomics and culture.</title>
        <authorList>
            <person name="Gilroy R."/>
            <person name="Ravi A."/>
            <person name="Getino M."/>
            <person name="Pursley I."/>
            <person name="Horton D.L."/>
            <person name="Alikhan N.F."/>
            <person name="Baker D."/>
            <person name="Gharbi K."/>
            <person name="Hall N."/>
            <person name="Watson M."/>
            <person name="Adriaenssens E.M."/>
            <person name="Foster-Nyarko E."/>
            <person name="Jarju S."/>
            <person name="Secka A."/>
            <person name="Antonio M."/>
            <person name="Oren A."/>
            <person name="Chaudhuri R.R."/>
            <person name="La Ragione R."/>
            <person name="Hildebrand F."/>
            <person name="Pallen M.J."/>
        </authorList>
    </citation>
    <scope>NUCLEOTIDE SEQUENCE</scope>
    <source>
        <strain evidence="1">ChiW25-3613</strain>
    </source>
</reference>
<evidence type="ECO:0000313" key="2">
    <source>
        <dbReference type="Proteomes" id="UP000824179"/>
    </source>
</evidence>
<proteinExistence type="predicted"/>
<dbReference type="AlphaFoldDB" id="A0A9D1AFP1"/>
<dbReference type="Proteomes" id="UP000824179">
    <property type="component" value="Unassembled WGS sequence"/>
</dbReference>
<dbReference type="SUPFAM" id="SSF56317">
    <property type="entry name" value="Carbon-nitrogen hydrolase"/>
    <property type="match status" value="1"/>
</dbReference>
<organism evidence="1 2">
    <name type="scientific">Candidatus Coproplasma stercoripullorum</name>
    <dbReference type="NCBI Taxonomy" id="2840751"/>
    <lineage>
        <taxon>Bacteria</taxon>
        <taxon>Bacillati</taxon>
        <taxon>Bacillota</taxon>
        <taxon>Clostridia</taxon>
        <taxon>Eubacteriales</taxon>
        <taxon>Candidatus Coproplasma</taxon>
    </lineage>
</organism>
<protein>
    <submittedName>
        <fullName evidence="1">Uncharacterized protein</fullName>
    </submittedName>
</protein>
<accession>A0A9D1AFP1</accession>
<name>A0A9D1AFP1_9FIRM</name>
<dbReference type="InterPro" id="IPR036526">
    <property type="entry name" value="C-N_Hydrolase_sf"/>
</dbReference>
<comment type="caution">
    <text evidence="1">The sequence shown here is derived from an EMBL/GenBank/DDBJ whole genome shotgun (WGS) entry which is preliminary data.</text>
</comment>
<evidence type="ECO:0000313" key="1">
    <source>
        <dbReference type="EMBL" id="HIR39365.1"/>
    </source>
</evidence>
<gene>
    <name evidence="1" type="ORF">IAB90_03180</name>
</gene>
<dbReference type="Gene3D" id="3.60.110.10">
    <property type="entry name" value="Carbon-nitrogen hydrolase"/>
    <property type="match status" value="1"/>
</dbReference>
<dbReference type="EMBL" id="DVHB01000058">
    <property type="protein sequence ID" value="HIR39365.1"/>
    <property type="molecule type" value="Genomic_DNA"/>
</dbReference>
<reference evidence="1" key="1">
    <citation type="submission" date="2020-10" db="EMBL/GenBank/DDBJ databases">
        <authorList>
            <person name="Gilroy R."/>
        </authorList>
    </citation>
    <scope>NUCLEOTIDE SEQUENCE</scope>
    <source>
        <strain evidence="1">ChiW25-3613</strain>
    </source>
</reference>
<sequence>MKVCVAAGGANRLPGCELALFGFDFLGEVDYENELAGKTDKFEEAARLSRTYSCGVVCGCKTVSRGVVRKSAAVADRGKLLGITDMNHVFGGEEYKSGAYLGLYQVEGYRVGLVIDNDLYFPDGVRALASCGCSLIAAVLEDMCGVMPPLLARAYAYLYGVPIVMCAGNIAFFADTSGGVASSNQAVTLFETDLKNNYRLVSSRIRGLDDEGRDDY</sequence>